<dbReference type="Proteomes" id="UP000275267">
    <property type="component" value="Unassembled WGS sequence"/>
</dbReference>
<name>A0A3L6SDF7_PANMI</name>
<evidence type="ECO:0000313" key="3">
    <source>
        <dbReference type="Proteomes" id="UP000275267"/>
    </source>
</evidence>
<feature type="region of interest" description="Disordered" evidence="1">
    <location>
        <begin position="241"/>
        <end position="261"/>
    </location>
</feature>
<feature type="compositionally biased region" description="Basic residues" evidence="1">
    <location>
        <begin position="20"/>
        <end position="37"/>
    </location>
</feature>
<accession>A0A3L6SDF7</accession>
<sequence length="300" mass="32582">MSLATTRKKNKEKQEGSNVKKQRRKKKKRKRLTRRRNTQPSPAPGKTIDRSIASEDGGPSSRRHGGELLGGGGQRLEVAPDDGVHEHAGVLGGVARRHVHHVGLHDDGGGVGRGGGRVDGGHREVVLEPVLAAHDAEAEDVALVVQDLEALAAGRRGEARHDAHLAERAHAAVARQQRATPHEPLVRLRLVEPPHHGPHRRGRRRHVLDHRGAAPPGPRRRVLVVARRLRGHLAVVRPAPHPRAVRRGRRDRRGHLRRAPDAGQDPAVVLVRHAAGAGRLDARHLALAAGWLVVLGAVRS</sequence>
<feature type="compositionally biased region" description="Basic residues" evidence="1">
    <location>
        <begin position="196"/>
        <end position="208"/>
    </location>
</feature>
<reference evidence="3" key="1">
    <citation type="journal article" date="2019" name="Nat. Commun.">
        <title>The genome of broomcorn millet.</title>
        <authorList>
            <person name="Zou C."/>
            <person name="Miki D."/>
            <person name="Li D."/>
            <person name="Tang Q."/>
            <person name="Xiao L."/>
            <person name="Rajput S."/>
            <person name="Deng P."/>
            <person name="Jia W."/>
            <person name="Huang R."/>
            <person name="Zhang M."/>
            <person name="Sun Y."/>
            <person name="Hu J."/>
            <person name="Fu X."/>
            <person name="Schnable P.S."/>
            <person name="Li F."/>
            <person name="Zhang H."/>
            <person name="Feng B."/>
            <person name="Zhu X."/>
            <person name="Liu R."/>
            <person name="Schnable J.C."/>
            <person name="Zhu J.-K."/>
            <person name="Zhang H."/>
        </authorList>
    </citation>
    <scope>NUCLEOTIDE SEQUENCE [LARGE SCALE GENOMIC DNA]</scope>
</reference>
<evidence type="ECO:0000256" key="1">
    <source>
        <dbReference type="SAM" id="MobiDB-lite"/>
    </source>
</evidence>
<feature type="compositionally biased region" description="Basic residues" evidence="1">
    <location>
        <begin position="243"/>
        <end position="257"/>
    </location>
</feature>
<protein>
    <submittedName>
        <fullName evidence="2">Uncharacterized protein</fullName>
    </submittedName>
</protein>
<evidence type="ECO:0000313" key="2">
    <source>
        <dbReference type="EMBL" id="RLN18006.1"/>
    </source>
</evidence>
<proteinExistence type="predicted"/>
<organism evidence="2 3">
    <name type="scientific">Panicum miliaceum</name>
    <name type="common">Proso millet</name>
    <name type="synonym">Broomcorn millet</name>
    <dbReference type="NCBI Taxonomy" id="4540"/>
    <lineage>
        <taxon>Eukaryota</taxon>
        <taxon>Viridiplantae</taxon>
        <taxon>Streptophyta</taxon>
        <taxon>Embryophyta</taxon>
        <taxon>Tracheophyta</taxon>
        <taxon>Spermatophyta</taxon>
        <taxon>Magnoliopsida</taxon>
        <taxon>Liliopsida</taxon>
        <taxon>Poales</taxon>
        <taxon>Poaceae</taxon>
        <taxon>PACMAD clade</taxon>
        <taxon>Panicoideae</taxon>
        <taxon>Panicodae</taxon>
        <taxon>Paniceae</taxon>
        <taxon>Panicinae</taxon>
        <taxon>Panicum</taxon>
        <taxon>Panicum sect. Panicum</taxon>
    </lineage>
</organism>
<dbReference type="EMBL" id="PQIB02000005">
    <property type="protein sequence ID" value="RLN18006.1"/>
    <property type="molecule type" value="Genomic_DNA"/>
</dbReference>
<keyword evidence="3" id="KW-1185">Reference proteome</keyword>
<comment type="caution">
    <text evidence="2">The sequence shown here is derived from an EMBL/GenBank/DDBJ whole genome shotgun (WGS) entry which is preliminary data.</text>
</comment>
<feature type="region of interest" description="Disordered" evidence="1">
    <location>
        <begin position="192"/>
        <end position="216"/>
    </location>
</feature>
<feature type="compositionally biased region" description="Basic residues" evidence="1">
    <location>
        <begin position="1"/>
        <end position="11"/>
    </location>
</feature>
<gene>
    <name evidence="2" type="ORF">C2845_PM02G29000</name>
</gene>
<dbReference type="AlphaFoldDB" id="A0A3L6SDF7"/>
<feature type="region of interest" description="Disordered" evidence="1">
    <location>
        <begin position="1"/>
        <end position="79"/>
    </location>
</feature>